<dbReference type="Pfam" id="PF13360">
    <property type="entry name" value="PQQ_2"/>
    <property type="match status" value="2"/>
</dbReference>
<dbReference type="Proteomes" id="UP000003688">
    <property type="component" value="Unassembled WGS sequence"/>
</dbReference>
<evidence type="ECO:0000259" key="2">
    <source>
        <dbReference type="Pfam" id="PF13360"/>
    </source>
</evidence>
<proteinExistence type="predicted"/>
<gene>
    <name evidence="3" type="ORF">Cflav_PD2621</name>
</gene>
<dbReference type="RefSeq" id="WP_007416305.1">
    <property type="nucleotide sequence ID" value="NZ_ABOX02000025.1"/>
</dbReference>
<dbReference type="InterPro" id="IPR002372">
    <property type="entry name" value="PQQ_rpt_dom"/>
</dbReference>
<feature type="domain" description="Pyrrolo-quinoline quinone repeat" evidence="2">
    <location>
        <begin position="413"/>
        <end position="492"/>
    </location>
</feature>
<feature type="chain" id="PRO_5002893068" evidence="1">
    <location>
        <begin position="29"/>
        <end position="533"/>
    </location>
</feature>
<dbReference type="STRING" id="320771.Cflav_PD2621"/>
<dbReference type="EMBL" id="ABOX02000025">
    <property type="protein sequence ID" value="EEF59632.1"/>
    <property type="molecule type" value="Genomic_DNA"/>
</dbReference>
<evidence type="ECO:0000313" key="4">
    <source>
        <dbReference type="Proteomes" id="UP000003688"/>
    </source>
</evidence>
<dbReference type="SMART" id="SM00564">
    <property type="entry name" value="PQQ"/>
    <property type="match status" value="3"/>
</dbReference>
<dbReference type="PANTHER" id="PTHR34512">
    <property type="entry name" value="CELL SURFACE PROTEIN"/>
    <property type="match status" value="1"/>
</dbReference>
<evidence type="ECO:0000256" key="1">
    <source>
        <dbReference type="SAM" id="SignalP"/>
    </source>
</evidence>
<organism evidence="3 4">
    <name type="scientific">Pedosphaera parvula (strain Ellin514)</name>
    <dbReference type="NCBI Taxonomy" id="320771"/>
    <lineage>
        <taxon>Bacteria</taxon>
        <taxon>Pseudomonadati</taxon>
        <taxon>Verrucomicrobiota</taxon>
        <taxon>Pedosphaerae</taxon>
        <taxon>Pedosphaerales</taxon>
        <taxon>Pedosphaeraceae</taxon>
        <taxon>Pedosphaera</taxon>
    </lineage>
</organism>
<dbReference type="InterPro" id="IPR015943">
    <property type="entry name" value="WD40/YVTN_repeat-like_dom_sf"/>
</dbReference>
<name>B9XKG2_PEDPL</name>
<comment type="caution">
    <text evidence="3">The sequence shown here is derived from an EMBL/GenBank/DDBJ whole genome shotgun (WGS) entry which is preliminary data.</text>
</comment>
<accession>B9XKG2</accession>
<sequence length="533" mass="59104" precursor="true">MKKGIFRPLGSILMVSLTLQFCPSVAKAADQPQWGQAWSRNMVSQEKGLPDTFDPKTGANIKWKVPIGTETHSTPIVAGGRVYIGTNNEEPRDPNHKSDSGVLMCFEEKTGAFLWQLVVPKREEDIYHDWPKTGWASPVTVEGDRVYVVSNRGEVMCLDAKGMANGNDGPYKDEAVHMLPRRTNAPVGNSVPQPTQKDGDIIWLFDLTKEAGIWSHDGAHSSILIHGDYLYLNSGTGVDNTHKRIRTPDAPSLVVLNKKTGKLVARDNEHIAPDIFHCTWSSPSMGVVNGRDLLFFCAGNGIVFAFETLTSNRDNLNLFPRWLNRNSPAPAFKMSPNQVQKLKKVWQFDFDPTAPKQDIHRYLSNRKEGPSDFYGMPVFYENRLYVAGGGDLWWGKNEAWLKCIDATKSGDITTNGLIWSYPLQKHVLPTPAIKDGLIFIADCGRTFHCVDAITGKAYWTQEIKGEIWASPLVADGKVYLGTRSGEMWVFAASKEKKVLSTIEMGSPISGTATAANGVLFVATMKNLFAVQKL</sequence>
<reference evidence="3 4" key="1">
    <citation type="journal article" date="2011" name="J. Bacteriol.">
        <title>Genome sequence of 'Pedosphaera parvula' Ellin514, an aerobic Verrucomicrobial isolate from pasture soil.</title>
        <authorList>
            <person name="Kant R."/>
            <person name="van Passel M.W."/>
            <person name="Sangwan P."/>
            <person name="Palva A."/>
            <person name="Lucas S."/>
            <person name="Copeland A."/>
            <person name="Lapidus A."/>
            <person name="Glavina Del Rio T."/>
            <person name="Dalin E."/>
            <person name="Tice H."/>
            <person name="Bruce D."/>
            <person name="Goodwin L."/>
            <person name="Pitluck S."/>
            <person name="Chertkov O."/>
            <person name="Larimer F.W."/>
            <person name="Land M.L."/>
            <person name="Hauser L."/>
            <person name="Brettin T.S."/>
            <person name="Detter J.C."/>
            <person name="Han S."/>
            <person name="de Vos W.M."/>
            <person name="Janssen P.H."/>
            <person name="Smidt H."/>
        </authorList>
    </citation>
    <scope>NUCLEOTIDE SEQUENCE [LARGE SCALE GENOMIC DNA]</scope>
    <source>
        <strain evidence="3 4">Ellin514</strain>
    </source>
</reference>
<dbReference type="SUPFAM" id="SSF50998">
    <property type="entry name" value="Quinoprotein alcohol dehydrogenase-like"/>
    <property type="match status" value="1"/>
</dbReference>
<evidence type="ECO:0000313" key="3">
    <source>
        <dbReference type="EMBL" id="EEF59632.1"/>
    </source>
</evidence>
<dbReference type="InterPro" id="IPR011047">
    <property type="entry name" value="Quinoprotein_ADH-like_sf"/>
</dbReference>
<protein>
    <submittedName>
        <fullName evidence="3">Pyrrolo-quinoline quinone</fullName>
    </submittedName>
</protein>
<dbReference type="Gene3D" id="2.130.10.10">
    <property type="entry name" value="YVTN repeat-like/Quinoprotein amine dehydrogenase"/>
    <property type="match status" value="2"/>
</dbReference>
<keyword evidence="4" id="KW-1185">Reference proteome</keyword>
<dbReference type="PANTHER" id="PTHR34512:SF30">
    <property type="entry name" value="OUTER MEMBRANE PROTEIN ASSEMBLY FACTOR BAMB"/>
    <property type="match status" value="1"/>
</dbReference>
<dbReference type="AlphaFoldDB" id="B9XKG2"/>
<feature type="signal peptide" evidence="1">
    <location>
        <begin position="1"/>
        <end position="28"/>
    </location>
</feature>
<keyword evidence="1" id="KW-0732">Signal</keyword>
<dbReference type="InterPro" id="IPR018391">
    <property type="entry name" value="PQQ_b-propeller_rpt"/>
</dbReference>
<feature type="domain" description="Pyrrolo-quinoline quinone repeat" evidence="2">
    <location>
        <begin position="100"/>
        <end position="161"/>
    </location>
</feature>